<feature type="domain" description="O-antigen ligase-related" evidence="6">
    <location>
        <begin position="229"/>
        <end position="373"/>
    </location>
</feature>
<proteinExistence type="predicted"/>
<dbReference type="OrthoDB" id="9806320at2"/>
<feature type="transmembrane region" description="Helical" evidence="5">
    <location>
        <begin position="191"/>
        <end position="211"/>
    </location>
</feature>
<dbReference type="InterPro" id="IPR051533">
    <property type="entry name" value="WaaL-like"/>
</dbReference>
<feature type="transmembrane region" description="Helical" evidence="5">
    <location>
        <begin position="366"/>
        <end position="387"/>
    </location>
</feature>
<feature type="transmembrane region" description="Helical" evidence="5">
    <location>
        <begin position="143"/>
        <end position="171"/>
    </location>
</feature>
<evidence type="ECO:0000256" key="3">
    <source>
        <dbReference type="ARBA" id="ARBA00022989"/>
    </source>
</evidence>
<evidence type="ECO:0000256" key="5">
    <source>
        <dbReference type="SAM" id="Phobius"/>
    </source>
</evidence>
<feature type="transmembrane region" description="Helical" evidence="5">
    <location>
        <begin position="43"/>
        <end position="68"/>
    </location>
</feature>
<dbReference type="EMBL" id="CP036433">
    <property type="protein sequence ID" value="QDU99243.1"/>
    <property type="molecule type" value="Genomic_DNA"/>
</dbReference>
<dbReference type="InterPro" id="IPR007016">
    <property type="entry name" value="O-antigen_ligase-rel_domated"/>
</dbReference>
<evidence type="ECO:0000256" key="1">
    <source>
        <dbReference type="ARBA" id="ARBA00004141"/>
    </source>
</evidence>
<dbReference type="Pfam" id="PF04932">
    <property type="entry name" value="Wzy_C"/>
    <property type="match status" value="1"/>
</dbReference>
<feature type="transmembrane region" description="Helical" evidence="5">
    <location>
        <begin position="80"/>
        <end position="101"/>
    </location>
</feature>
<protein>
    <submittedName>
        <fullName evidence="7">O-Antigen ligase</fullName>
    </submittedName>
</protein>
<dbReference type="PANTHER" id="PTHR37422">
    <property type="entry name" value="TEICHURONIC ACID BIOSYNTHESIS PROTEIN TUAE"/>
    <property type="match status" value="1"/>
</dbReference>
<dbReference type="PANTHER" id="PTHR37422:SF23">
    <property type="entry name" value="TEICHURONIC ACID BIOSYNTHESIS PROTEIN TUAE"/>
    <property type="match status" value="1"/>
</dbReference>
<keyword evidence="2 5" id="KW-0812">Transmembrane</keyword>
<keyword evidence="7" id="KW-0436">Ligase</keyword>
<feature type="transmembrane region" description="Helical" evidence="5">
    <location>
        <begin position="265"/>
        <end position="282"/>
    </location>
</feature>
<evidence type="ECO:0000313" key="7">
    <source>
        <dbReference type="EMBL" id="QDU99243.1"/>
    </source>
</evidence>
<sequence>MSALIAIFAVAAVVWGIIFTLRGSLLAGCVIYMVTASCFGPNFLTIEAGITLSLDRIFFVALVGVYLVQWRLGMLDPKPLTKIDGILFAFIGWLTISTFTHDWHVEGPGSTPIVQHLLNGYLIPLGVFWMARQARHTEQTVTLILAGMTAFGAYLALTGVFESLGMWSLVYPTYIRNPELGLHFGRARGPMIQSVSYGVYLGTCLLCVYLLRERMKNYGWAMAAMMGPLLAAAIFLTKTRSVWLGAATGLLIVLCLSLKGRLRIAVLGTAIAGGLVVGVMKMDAIMGLQREGTVEDTHKSTSMRGSFTYVSWKMFLDRPLLGFGFGHFVTSKLPYLGDRSVDMRLEDIRDYSHHSTFLAVLTETGLIGFALFLALLGGWAHAAWRIIRHDRAPPWVQRQGLLMLGVLGVVFWQMIGHEITFTPLDQSLIYCVAGVAVGLDAKARAKEREKATAAWRPPAGAELAR</sequence>
<dbReference type="Proteomes" id="UP000317648">
    <property type="component" value="Chromosome"/>
</dbReference>
<evidence type="ECO:0000256" key="4">
    <source>
        <dbReference type="ARBA" id="ARBA00023136"/>
    </source>
</evidence>
<feature type="transmembrane region" description="Helical" evidence="5">
    <location>
        <begin position="218"/>
        <end position="236"/>
    </location>
</feature>
<feature type="transmembrane region" description="Helical" evidence="5">
    <location>
        <begin position="399"/>
        <end position="415"/>
    </location>
</feature>
<dbReference type="AlphaFoldDB" id="A0A518E588"/>
<evidence type="ECO:0000313" key="8">
    <source>
        <dbReference type="Proteomes" id="UP000317648"/>
    </source>
</evidence>
<keyword evidence="8" id="KW-1185">Reference proteome</keyword>
<feature type="transmembrane region" description="Helical" evidence="5">
    <location>
        <begin position="242"/>
        <end position="258"/>
    </location>
</feature>
<name>A0A518E588_9BACT</name>
<feature type="transmembrane region" description="Helical" evidence="5">
    <location>
        <begin position="113"/>
        <end position="131"/>
    </location>
</feature>
<comment type="subcellular location">
    <subcellularLocation>
        <location evidence="1">Membrane</location>
        <topology evidence="1">Multi-pass membrane protein</topology>
    </subcellularLocation>
</comment>
<reference evidence="7 8" key="1">
    <citation type="submission" date="2019-02" db="EMBL/GenBank/DDBJ databases">
        <title>Deep-cultivation of Planctomycetes and their phenomic and genomic characterization uncovers novel biology.</title>
        <authorList>
            <person name="Wiegand S."/>
            <person name="Jogler M."/>
            <person name="Boedeker C."/>
            <person name="Pinto D."/>
            <person name="Vollmers J."/>
            <person name="Rivas-Marin E."/>
            <person name="Kohn T."/>
            <person name="Peeters S.H."/>
            <person name="Heuer A."/>
            <person name="Rast P."/>
            <person name="Oberbeckmann S."/>
            <person name="Bunk B."/>
            <person name="Jeske O."/>
            <person name="Meyerdierks A."/>
            <person name="Storesund J.E."/>
            <person name="Kallscheuer N."/>
            <person name="Luecker S."/>
            <person name="Lage O.M."/>
            <person name="Pohl T."/>
            <person name="Merkel B.J."/>
            <person name="Hornburger P."/>
            <person name="Mueller R.-W."/>
            <person name="Bruemmer F."/>
            <person name="Labrenz M."/>
            <person name="Spormann A.M."/>
            <person name="Op den Camp H."/>
            <person name="Overmann J."/>
            <person name="Amann R."/>
            <person name="Jetten M.S.M."/>
            <person name="Mascher T."/>
            <person name="Medema M.H."/>
            <person name="Devos D.P."/>
            <person name="Kaster A.-K."/>
            <person name="Ovreas L."/>
            <person name="Rohde M."/>
            <person name="Galperin M.Y."/>
            <person name="Jogler C."/>
        </authorList>
    </citation>
    <scope>NUCLEOTIDE SEQUENCE [LARGE SCALE GENOMIC DNA]</scope>
    <source>
        <strain evidence="7 8">Pla85_3_4</strain>
    </source>
</reference>
<accession>A0A518E588</accession>
<dbReference type="GO" id="GO:0016020">
    <property type="term" value="C:membrane"/>
    <property type="evidence" value="ECO:0007669"/>
    <property type="project" value="UniProtKB-SubCell"/>
</dbReference>
<dbReference type="GO" id="GO:0016874">
    <property type="term" value="F:ligase activity"/>
    <property type="evidence" value="ECO:0007669"/>
    <property type="project" value="UniProtKB-KW"/>
</dbReference>
<keyword evidence="3 5" id="KW-1133">Transmembrane helix</keyword>
<gene>
    <name evidence="7" type="ORF">Pla8534_71560</name>
</gene>
<dbReference type="KEGG" id="lcre:Pla8534_71560"/>
<evidence type="ECO:0000256" key="2">
    <source>
        <dbReference type="ARBA" id="ARBA00022692"/>
    </source>
</evidence>
<keyword evidence="4 5" id="KW-0472">Membrane</keyword>
<evidence type="ECO:0000259" key="6">
    <source>
        <dbReference type="Pfam" id="PF04932"/>
    </source>
</evidence>
<organism evidence="7 8">
    <name type="scientific">Lignipirellula cremea</name>
    <dbReference type="NCBI Taxonomy" id="2528010"/>
    <lineage>
        <taxon>Bacteria</taxon>
        <taxon>Pseudomonadati</taxon>
        <taxon>Planctomycetota</taxon>
        <taxon>Planctomycetia</taxon>
        <taxon>Pirellulales</taxon>
        <taxon>Pirellulaceae</taxon>
        <taxon>Lignipirellula</taxon>
    </lineage>
</organism>
<dbReference type="RefSeq" id="WP_145059121.1">
    <property type="nucleotide sequence ID" value="NZ_CP036433.1"/>
</dbReference>